<dbReference type="RefSeq" id="XP_052949218.1">
    <property type="nucleotide sequence ID" value="XM_053090753.1"/>
</dbReference>
<sequence length="268" mass="29199">MPGAGDEDYDRATELAALADVLINAAAGAPGAGCYVSSIVAIRYDDTEQVLSFELDSERRWANEARPIISASSELSCDMTAAQMFHLRSYLGSAIGFDQRIHLMDVLGRLDLDSLSPGLESDGSTRHSVTVKMPCPWSVNPPVASPASNDERRAEPDTQPHRLWLLQQELEPPTALEAIADGWPEVTEIGDGAGQARAYILDPFCTDADVPDWGDADQGTGRNETENGQPRQHEGNTEGDEAADLPSRCIADECRESWAKELGYLRRR</sequence>
<name>A0AA38HFL9_9TREE</name>
<comment type="caution">
    <text evidence="2">The sequence shown here is derived from an EMBL/GenBank/DDBJ whole genome shotgun (WGS) entry which is preliminary data.</text>
</comment>
<reference evidence="2" key="1">
    <citation type="journal article" date="2022" name="G3 (Bethesda)">
        <title>High quality genome of the basidiomycete yeast Dioszegia hungarica PDD-24b-2 isolated from cloud water.</title>
        <authorList>
            <person name="Jarrige D."/>
            <person name="Haridas S."/>
            <person name="Bleykasten-Grosshans C."/>
            <person name="Joly M."/>
            <person name="Nadalig T."/>
            <person name="Sancelme M."/>
            <person name="Vuilleumier S."/>
            <person name="Grigoriev I.V."/>
            <person name="Amato P."/>
            <person name="Bringel F."/>
        </authorList>
    </citation>
    <scope>NUCLEOTIDE SEQUENCE</scope>
    <source>
        <strain evidence="2">PDD-24b-2</strain>
    </source>
</reference>
<gene>
    <name evidence="2" type="ORF">MKK02DRAFT_39738</name>
</gene>
<dbReference type="GeneID" id="77729958"/>
<feature type="compositionally biased region" description="Basic and acidic residues" evidence="1">
    <location>
        <begin position="149"/>
        <end position="158"/>
    </location>
</feature>
<evidence type="ECO:0000256" key="1">
    <source>
        <dbReference type="SAM" id="MobiDB-lite"/>
    </source>
</evidence>
<evidence type="ECO:0000313" key="2">
    <source>
        <dbReference type="EMBL" id="KAI9639441.1"/>
    </source>
</evidence>
<feature type="region of interest" description="Disordered" evidence="1">
    <location>
        <begin position="210"/>
        <end position="247"/>
    </location>
</feature>
<protein>
    <submittedName>
        <fullName evidence="2">Uncharacterized protein</fullName>
    </submittedName>
</protein>
<dbReference type="AlphaFoldDB" id="A0AA38HFL9"/>
<accession>A0AA38HFL9</accession>
<organism evidence="2 3">
    <name type="scientific">Dioszegia hungarica</name>
    <dbReference type="NCBI Taxonomy" id="4972"/>
    <lineage>
        <taxon>Eukaryota</taxon>
        <taxon>Fungi</taxon>
        <taxon>Dikarya</taxon>
        <taxon>Basidiomycota</taxon>
        <taxon>Agaricomycotina</taxon>
        <taxon>Tremellomycetes</taxon>
        <taxon>Tremellales</taxon>
        <taxon>Bulleribasidiaceae</taxon>
        <taxon>Dioszegia</taxon>
    </lineage>
</organism>
<evidence type="ECO:0000313" key="3">
    <source>
        <dbReference type="Proteomes" id="UP001164286"/>
    </source>
</evidence>
<dbReference type="Proteomes" id="UP001164286">
    <property type="component" value="Unassembled WGS sequence"/>
</dbReference>
<proteinExistence type="predicted"/>
<keyword evidence="3" id="KW-1185">Reference proteome</keyword>
<feature type="compositionally biased region" description="Polar residues" evidence="1">
    <location>
        <begin position="220"/>
        <end position="230"/>
    </location>
</feature>
<dbReference type="EMBL" id="JAKWFO010000001">
    <property type="protein sequence ID" value="KAI9639441.1"/>
    <property type="molecule type" value="Genomic_DNA"/>
</dbReference>
<feature type="region of interest" description="Disordered" evidence="1">
    <location>
        <begin position="119"/>
        <end position="158"/>
    </location>
</feature>